<dbReference type="EMBL" id="FPJE01000020">
    <property type="protein sequence ID" value="SFW68210.1"/>
    <property type="molecule type" value="Genomic_DNA"/>
</dbReference>
<organism evidence="2 3">
    <name type="scientific">Sinomicrobium oceani</name>
    <dbReference type="NCBI Taxonomy" id="1150368"/>
    <lineage>
        <taxon>Bacteria</taxon>
        <taxon>Pseudomonadati</taxon>
        <taxon>Bacteroidota</taxon>
        <taxon>Flavobacteriia</taxon>
        <taxon>Flavobacteriales</taxon>
        <taxon>Flavobacteriaceae</taxon>
        <taxon>Sinomicrobium</taxon>
    </lineage>
</organism>
<dbReference type="OrthoDB" id="658938at2"/>
<gene>
    <name evidence="2" type="ORF">SAMN02927921_03275</name>
</gene>
<dbReference type="Proteomes" id="UP000182248">
    <property type="component" value="Unassembled WGS sequence"/>
</dbReference>
<dbReference type="RefSeq" id="WP_072318455.1">
    <property type="nucleotide sequence ID" value="NZ_FPJE01000020.1"/>
</dbReference>
<evidence type="ECO:0000313" key="3">
    <source>
        <dbReference type="Proteomes" id="UP000182248"/>
    </source>
</evidence>
<sequence>MKKIFFLFFVIPFLSLGQSNTFPATGNVGIGVETPTGKLDIAGLTYLKGAPSYSVIAEQLRIGRRDQNIRYHSLYSFHGGAGHTNYLQFRVHTGNTEDLEEQVKVMTLNGDGNVGIGTEAPDHKLDVMGIIKSNTGIIVSNPDSRSSRVTLDWLNDVARIRIGGSGNGAGNGLDIQSQGDKSLMRLLQNGNVGIGTITPDSRLSVNGVVHSKEVKVDLNGWSDFVFKKDYALPTLEEVEQHILEKGHLRDIPSAEEVSENGILLGEMDAKLLQKIEELTLYIISLHKKMEQQQQEIDKLKNK</sequence>
<dbReference type="AlphaFoldDB" id="A0A1K1R7K5"/>
<keyword evidence="3" id="KW-1185">Reference proteome</keyword>
<accession>A0A1K1R7K5</accession>
<feature type="coiled-coil region" evidence="1">
    <location>
        <begin position="275"/>
        <end position="302"/>
    </location>
</feature>
<proteinExistence type="predicted"/>
<evidence type="ECO:0000256" key="1">
    <source>
        <dbReference type="SAM" id="Coils"/>
    </source>
</evidence>
<name>A0A1K1R7K5_9FLAO</name>
<reference evidence="2 3" key="1">
    <citation type="submission" date="2016-11" db="EMBL/GenBank/DDBJ databases">
        <authorList>
            <person name="Jaros S."/>
            <person name="Januszkiewicz K."/>
            <person name="Wedrychowicz H."/>
        </authorList>
    </citation>
    <scope>NUCLEOTIDE SEQUENCE [LARGE SCALE GENOMIC DNA]</scope>
    <source>
        <strain evidence="2 3">CGMCC 1.12145</strain>
    </source>
</reference>
<dbReference type="STRING" id="1150368.SAMN02927921_03275"/>
<evidence type="ECO:0000313" key="2">
    <source>
        <dbReference type="EMBL" id="SFW68210.1"/>
    </source>
</evidence>
<keyword evidence="1" id="KW-0175">Coiled coil</keyword>
<protein>
    <submittedName>
        <fullName evidence="2">Uncharacterized protein</fullName>
    </submittedName>
</protein>